<dbReference type="PIRSF" id="PIRSF000089">
    <property type="entry name" value="Electra_flavoP_a"/>
    <property type="match status" value="1"/>
</dbReference>
<feature type="binding site" evidence="4">
    <location>
        <begin position="241"/>
        <end position="242"/>
    </location>
    <ligand>
        <name>FAD</name>
        <dbReference type="ChEBI" id="CHEBI:57692"/>
    </ligand>
</feature>
<dbReference type="SUPFAM" id="SSF52402">
    <property type="entry name" value="Adenine nucleotide alpha hydrolases-like"/>
    <property type="match status" value="1"/>
</dbReference>
<dbReference type="InterPro" id="IPR001308">
    <property type="entry name" value="ETF_a/FixB"/>
</dbReference>
<comment type="subunit">
    <text evidence="2">Heterodimer of an alpha and a beta subunit.</text>
</comment>
<comment type="function">
    <text evidence="3">The electron transfer flavoprotein serves as a specific electron acceptor for other dehydrogenases. It transfers the electrons to the main respiratory chain via ETF-ubiquinone oxidoreductase (ETF dehydrogenase).</text>
</comment>
<evidence type="ECO:0000313" key="6">
    <source>
        <dbReference type="EMBL" id="MBD3689908.1"/>
    </source>
</evidence>
<dbReference type="Gene3D" id="3.40.50.1220">
    <property type="entry name" value="TPP-binding domain"/>
    <property type="match status" value="1"/>
</dbReference>
<dbReference type="GO" id="GO:0009055">
    <property type="term" value="F:electron transfer activity"/>
    <property type="evidence" value="ECO:0007669"/>
    <property type="project" value="InterPro"/>
</dbReference>
<feature type="binding site" evidence="4">
    <location>
        <begin position="272"/>
        <end position="279"/>
    </location>
    <ligand>
        <name>FAD</name>
        <dbReference type="ChEBI" id="CHEBI:57692"/>
    </ligand>
</feature>
<keyword evidence="4" id="KW-0274">FAD</keyword>
<name>A0A8I0GBU8_9ACTO</name>
<dbReference type="EMBL" id="JACRUO010000002">
    <property type="protein sequence ID" value="MBD3689908.1"/>
    <property type="molecule type" value="Genomic_DNA"/>
</dbReference>
<evidence type="ECO:0000313" key="7">
    <source>
        <dbReference type="Proteomes" id="UP000627538"/>
    </source>
</evidence>
<dbReference type="PANTHER" id="PTHR43153:SF1">
    <property type="entry name" value="ELECTRON TRANSFER FLAVOPROTEIN SUBUNIT ALPHA, MITOCHONDRIAL"/>
    <property type="match status" value="1"/>
</dbReference>
<dbReference type="GO" id="GO:0050660">
    <property type="term" value="F:flavin adenine dinucleotide binding"/>
    <property type="evidence" value="ECO:0007669"/>
    <property type="project" value="InterPro"/>
</dbReference>
<comment type="cofactor">
    <cofactor evidence="4">
        <name>FAD</name>
        <dbReference type="ChEBI" id="CHEBI:57692"/>
    </cofactor>
    <text evidence="4">Binds 1 FAD per dimer.</text>
</comment>
<dbReference type="Pfam" id="PF01012">
    <property type="entry name" value="ETF"/>
    <property type="match status" value="1"/>
</dbReference>
<evidence type="ECO:0000256" key="3">
    <source>
        <dbReference type="ARBA" id="ARBA00025649"/>
    </source>
</evidence>
<evidence type="ECO:0000256" key="4">
    <source>
        <dbReference type="PIRSR" id="PIRSR000089-1"/>
    </source>
</evidence>
<keyword evidence="4" id="KW-0285">Flavoprotein</keyword>
<dbReference type="InterPro" id="IPR014731">
    <property type="entry name" value="ETF_asu_C"/>
</dbReference>
<comment type="similarity">
    <text evidence="1">Belongs to the ETF alpha-subunit/FixB family.</text>
</comment>
<accession>A0A8I0GBU8</accession>
<feature type="domain" description="Electron transfer flavoprotein alpha/beta-subunit N-terminal" evidence="5">
    <location>
        <begin position="15"/>
        <end position="196"/>
    </location>
</feature>
<dbReference type="InterPro" id="IPR029035">
    <property type="entry name" value="DHS-like_NAD/FAD-binding_dom"/>
</dbReference>
<dbReference type="AlphaFoldDB" id="A0A8I0GBU8"/>
<sequence>MSELIEGTILVVTDHTGDDEHGYVLTEASKRLLTATREIAGGDIVALALNSAPDVAALAAQGVTRIIAARLGRFSPRVPGIVADCVVAAARECDPEAILNVSNARGHDVAGQVAVLLGTGASVDVSSLRITQSRLLASKSVLDGQWETEFHVSGGVPVIALRTAGLVAADAPEPTTPEVEHLSVSFREASKAVAVKSSRTEDHTVSLTDAPVVVCGGRGTQGDFTLVNQLAERLGGAVGATRVATEEGWIDRAAQVGQSGVAIAPNLYIGLGISGDIHHVSGIRGAQTIVAVCDDAEAAIFELADFGVVGDINVVIPQALSALDGQ</sequence>
<dbReference type="InterPro" id="IPR014730">
    <property type="entry name" value="ETF_a/b_N"/>
</dbReference>
<feature type="binding site" evidence="4">
    <location>
        <position position="218"/>
    </location>
    <ligand>
        <name>FAD</name>
        <dbReference type="ChEBI" id="CHEBI:57692"/>
    </ligand>
</feature>
<dbReference type="SMART" id="SM00893">
    <property type="entry name" value="ETF"/>
    <property type="match status" value="1"/>
</dbReference>
<dbReference type="PANTHER" id="PTHR43153">
    <property type="entry name" value="ELECTRON TRANSFER FLAVOPROTEIN ALPHA"/>
    <property type="match status" value="1"/>
</dbReference>
<evidence type="ECO:0000256" key="2">
    <source>
        <dbReference type="ARBA" id="ARBA00011355"/>
    </source>
</evidence>
<dbReference type="Gene3D" id="3.40.50.620">
    <property type="entry name" value="HUPs"/>
    <property type="match status" value="1"/>
</dbReference>
<feature type="binding site" evidence="4">
    <location>
        <begin position="255"/>
        <end position="259"/>
    </location>
    <ligand>
        <name>FAD</name>
        <dbReference type="ChEBI" id="CHEBI:57692"/>
    </ligand>
</feature>
<dbReference type="Pfam" id="PF00766">
    <property type="entry name" value="ETF_alpha"/>
    <property type="match status" value="1"/>
</dbReference>
<evidence type="ECO:0000259" key="5">
    <source>
        <dbReference type="SMART" id="SM00893"/>
    </source>
</evidence>
<keyword evidence="7" id="KW-1185">Reference proteome</keyword>
<proteinExistence type="inferred from homology"/>
<organism evidence="6 7">
    <name type="scientific">Nanchangia anserum</name>
    <dbReference type="NCBI Taxonomy" id="2692125"/>
    <lineage>
        <taxon>Bacteria</taxon>
        <taxon>Bacillati</taxon>
        <taxon>Actinomycetota</taxon>
        <taxon>Actinomycetes</taxon>
        <taxon>Actinomycetales</taxon>
        <taxon>Actinomycetaceae</taxon>
        <taxon>Nanchangia</taxon>
    </lineage>
</organism>
<dbReference type="RefSeq" id="WP_191072023.1">
    <property type="nucleotide sequence ID" value="NZ_CP060506.1"/>
</dbReference>
<dbReference type="GO" id="GO:0033539">
    <property type="term" value="P:fatty acid beta-oxidation using acyl-CoA dehydrogenase"/>
    <property type="evidence" value="ECO:0007669"/>
    <property type="project" value="TreeGrafter"/>
</dbReference>
<comment type="caution">
    <text evidence="6">The sequence shown here is derived from an EMBL/GenBank/DDBJ whole genome shotgun (WGS) entry which is preliminary data.</text>
</comment>
<feature type="binding site" evidence="4">
    <location>
        <begin position="311"/>
        <end position="312"/>
    </location>
    <ligand>
        <name>FAD</name>
        <dbReference type="ChEBI" id="CHEBI:57692"/>
    </ligand>
</feature>
<gene>
    <name evidence="6" type="ORF">H8R10_06685</name>
</gene>
<protein>
    <submittedName>
        <fullName evidence="6">Electron transfer flavoprotein subunit alpha/FixB family protein</fullName>
    </submittedName>
</protein>
<evidence type="ECO:0000256" key="1">
    <source>
        <dbReference type="ARBA" id="ARBA00005817"/>
    </source>
</evidence>
<dbReference type="Proteomes" id="UP000627538">
    <property type="component" value="Unassembled WGS sequence"/>
</dbReference>
<dbReference type="InterPro" id="IPR014729">
    <property type="entry name" value="Rossmann-like_a/b/a_fold"/>
</dbReference>
<dbReference type="SUPFAM" id="SSF52467">
    <property type="entry name" value="DHS-like NAD/FAD-binding domain"/>
    <property type="match status" value="1"/>
</dbReference>
<reference evidence="6 7" key="1">
    <citation type="submission" date="2020-08" db="EMBL/GenBank/DDBJ databases">
        <title>Winkia gen. nov., sp. nov., isolated from faeces of the Anser albifrons in China.</title>
        <authorList>
            <person name="Liu Q."/>
        </authorList>
    </citation>
    <scope>NUCLEOTIDE SEQUENCE [LARGE SCALE GENOMIC DNA]</scope>
    <source>
        <strain evidence="6 7">C62</strain>
    </source>
</reference>